<keyword evidence="1" id="KW-0472">Membrane</keyword>
<dbReference type="InterPro" id="IPR007742">
    <property type="entry name" value="NosD_dom"/>
</dbReference>
<feature type="domain" description="Periplasmic copper-binding protein NosD beta helix" evidence="2">
    <location>
        <begin position="86"/>
        <end position="248"/>
    </location>
</feature>
<evidence type="ECO:0000256" key="1">
    <source>
        <dbReference type="SAM" id="Phobius"/>
    </source>
</evidence>
<evidence type="ECO:0000313" key="3">
    <source>
        <dbReference type="EMBL" id="KKK93993.1"/>
    </source>
</evidence>
<organism evidence="3">
    <name type="scientific">marine sediment metagenome</name>
    <dbReference type="NCBI Taxonomy" id="412755"/>
    <lineage>
        <taxon>unclassified sequences</taxon>
        <taxon>metagenomes</taxon>
        <taxon>ecological metagenomes</taxon>
    </lineage>
</organism>
<dbReference type="InterPro" id="IPR006626">
    <property type="entry name" value="PbH1"/>
</dbReference>
<name>A0A0F8ZJL4_9ZZZZ</name>
<reference evidence="3" key="1">
    <citation type="journal article" date="2015" name="Nature">
        <title>Complex archaea that bridge the gap between prokaryotes and eukaryotes.</title>
        <authorList>
            <person name="Spang A."/>
            <person name="Saw J.H."/>
            <person name="Jorgensen S.L."/>
            <person name="Zaremba-Niedzwiedzka K."/>
            <person name="Martijn J."/>
            <person name="Lind A.E."/>
            <person name="van Eijk R."/>
            <person name="Schleper C."/>
            <person name="Guy L."/>
            <person name="Ettema T.J."/>
        </authorList>
    </citation>
    <scope>NUCLEOTIDE SEQUENCE</scope>
</reference>
<protein>
    <recommendedName>
        <fullName evidence="2">Periplasmic copper-binding protein NosD beta helix domain-containing protein</fullName>
    </recommendedName>
</protein>
<keyword evidence="1" id="KW-1133">Transmembrane helix</keyword>
<comment type="caution">
    <text evidence="3">The sequence shown here is derived from an EMBL/GenBank/DDBJ whole genome shotgun (WGS) entry which is preliminary data.</text>
</comment>
<dbReference type="SUPFAM" id="SSF51126">
    <property type="entry name" value="Pectin lyase-like"/>
    <property type="match status" value="1"/>
</dbReference>
<gene>
    <name evidence="3" type="ORF">LCGC14_2687300</name>
</gene>
<proteinExistence type="predicted"/>
<sequence>MKNKKLIGSLVVMAFIMLALSPIGNPRNLNNSPELSQGTIYDDLIPINFSINIGNIYPGDNYPNWSYYVDNYDWCSGNGTEKDPYIIEGIHVTNENQTAHISIETAEHFIIRNVTVSNYAKPYGHHIYAGIYIGKGEFGLIDNVTIINSSHGISLAEAKGSIKITNSKFIGSHDDPKTGLGAAILIHEAKGVNISYNYINNYYSGIVVSDAEDIYIENNTIQTNFGHISDTGIYFYNVNNSEITYNDLYGCSFTGHEYEVIVSSGIEGLAISNDLLTDCFNITIYGNRFYDLDGNLITDESDEPDEPELSSTMPNYWIFIISGIAIVAVIIVVLIKKKSK</sequence>
<keyword evidence="1" id="KW-0812">Transmembrane</keyword>
<accession>A0A0F8ZJL4</accession>
<evidence type="ECO:0000259" key="2">
    <source>
        <dbReference type="Pfam" id="PF05048"/>
    </source>
</evidence>
<dbReference type="InterPro" id="IPR012334">
    <property type="entry name" value="Pectin_lyas_fold"/>
</dbReference>
<feature type="transmembrane region" description="Helical" evidence="1">
    <location>
        <begin position="316"/>
        <end position="335"/>
    </location>
</feature>
<dbReference type="AlphaFoldDB" id="A0A0F8ZJL4"/>
<dbReference type="Gene3D" id="2.160.20.10">
    <property type="entry name" value="Single-stranded right-handed beta-helix, Pectin lyase-like"/>
    <property type="match status" value="1"/>
</dbReference>
<dbReference type="InterPro" id="IPR011050">
    <property type="entry name" value="Pectin_lyase_fold/virulence"/>
</dbReference>
<dbReference type="Pfam" id="PF05048">
    <property type="entry name" value="NosD"/>
    <property type="match status" value="1"/>
</dbReference>
<dbReference type="EMBL" id="LAZR01047535">
    <property type="protein sequence ID" value="KKK93993.1"/>
    <property type="molecule type" value="Genomic_DNA"/>
</dbReference>
<dbReference type="SMART" id="SM00710">
    <property type="entry name" value="PbH1"/>
    <property type="match status" value="7"/>
</dbReference>